<evidence type="ECO:0000256" key="12">
    <source>
        <dbReference type="ARBA" id="ARBA00022701"/>
    </source>
</evidence>
<keyword evidence="12" id="KW-0493">Microtubule</keyword>
<evidence type="ECO:0000256" key="18">
    <source>
        <dbReference type="ARBA" id="ARBA00023273"/>
    </source>
</evidence>
<evidence type="ECO:0000256" key="20">
    <source>
        <dbReference type="ARBA" id="ARBA00034105"/>
    </source>
</evidence>
<dbReference type="PANTHER" id="PTHR45945">
    <property type="entry name" value="REGULATOR OF G-PROTEIN SIGNALING LOCO"/>
    <property type="match status" value="1"/>
</dbReference>
<dbReference type="InterPro" id="IPR036305">
    <property type="entry name" value="RGS_sf"/>
</dbReference>
<keyword evidence="17" id="KW-0539">Nucleus</keyword>
<dbReference type="Gene3D" id="3.10.20.90">
    <property type="entry name" value="Phosphatidylinositol 3-kinase Catalytic Subunit, Chain A, domain 1"/>
    <property type="match status" value="2"/>
</dbReference>
<evidence type="ECO:0000256" key="6">
    <source>
        <dbReference type="ARBA" id="ARBA00022468"/>
    </source>
</evidence>
<dbReference type="OMA" id="PWAEGHR"/>
<evidence type="ECO:0000256" key="3">
    <source>
        <dbReference type="ARBA" id="ARBA00004300"/>
    </source>
</evidence>
<dbReference type="InterPro" id="IPR003116">
    <property type="entry name" value="RBD_dom"/>
</dbReference>
<dbReference type="InterPro" id="IPR003109">
    <property type="entry name" value="GoLoco_motif"/>
</dbReference>
<dbReference type="Proteomes" id="UP000694380">
    <property type="component" value="Unplaced"/>
</dbReference>
<dbReference type="KEGG" id="cpic:101944406"/>
<dbReference type="GO" id="GO:0008017">
    <property type="term" value="F:microtubule binding"/>
    <property type="evidence" value="ECO:0007669"/>
    <property type="project" value="Ensembl"/>
</dbReference>
<evidence type="ECO:0000256" key="5">
    <source>
        <dbReference type="ARBA" id="ARBA00004647"/>
    </source>
</evidence>
<dbReference type="InterPro" id="IPR016137">
    <property type="entry name" value="RGS"/>
</dbReference>
<dbReference type="SMART" id="SM00390">
    <property type="entry name" value="GoLoco"/>
    <property type="match status" value="1"/>
</dbReference>
<evidence type="ECO:0000256" key="4">
    <source>
        <dbReference type="ARBA" id="ARBA00004322"/>
    </source>
</evidence>
<dbReference type="GO" id="GO:0030425">
    <property type="term" value="C:dendrite"/>
    <property type="evidence" value="ECO:0007669"/>
    <property type="project" value="UniProtKB-SubCell"/>
</dbReference>
<feature type="region of interest" description="Disordered" evidence="22">
    <location>
        <begin position="183"/>
        <end position="258"/>
    </location>
</feature>
<evidence type="ECO:0000313" key="24">
    <source>
        <dbReference type="Proteomes" id="UP000694380"/>
    </source>
</evidence>
<name>A0A8C3IF37_CHRPI</name>
<dbReference type="CDD" id="cd08743">
    <property type="entry name" value="RGS_RGS14"/>
    <property type="match status" value="1"/>
</dbReference>
<feature type="region of interest" description="Disordered" evidence="22">
    <location>
        <begin position="546"/>
        <end position="593"/>
    </location>
</feature>
<evidence type="ECO:0000256" key="8">
    <source>
        <dbReference type="ARBA" id="ARBA00022490"/>
    </source>
</evidence>
<evidence type="ECO:0000256" key="1">
    <source>
        <dbReference type="ARBA" id="ARBA00004236"/>
    </source>
</evidence>
<reference evidence="23" key="1">
    <citation type="submission" date="2025-08" db="UniProtKB">
        <authorList>
            <consortium name="Ensembl"/>
        </authorList>
    </citation>
    <scope>IDENTIFICATION</scope>
</reference>
<evidence type="ECO:0000256" key="14">
    <source>
        <dbReference type="ARBA" id="ARBA00023018"/>
    </source>
</evidence>
<dbReference type="InterPro" id="IPR044926">
    <property type="entry name" value="RGS_subdomain_2"/>
</dbReference>
<evidence type="ECO:0000256" key="10">
    <source>
        <dbReference type="ARBA" id="ARBA00022618"/>
    </source>
</evidence>
<dbReference type="GeneID" id="101944406"/>
<keyword evidence="14" id="KW-0770">Synapse</keyword>
<evidence type="ECO:0000256" key="9">
    <source>
        <dbReference type="ARBA" id="ARBA00022553"/>
    </source>
</evidence>
<dbReference type="OrthoDB" id="196547at2759"/>
<dbReference type="GO" id="GO:0007051">
    <property type="term" value="P:spindle organization"/>
    <property type="evidence" value="ECO:0007669"/>
    <property type="project" value="Ensembl"/>
</dbReference>
<dbReference type="Ensembl" id="ENSCPBT00000037094.1">
    <property type="protein sequence ID" value="ENSCPBP00000031528.1"/>
    <property type="gene ID" value="ENSCPBG00000022123.1"/>
</dbReference>
<gene>
    <name evidence="23" type="primary">RGS14</name>
</gene>
<keyword evidence="7" id="KW-1003">Cell membrane</keyword>
<dbReference type="Gene3D" id="1.10.167.10">
    <property type="entry name" value="Regulator of G-protein Signalling 4, domain 2"/>
    <property type="match status" value="1"/>
</dbReference>
<evidence type="ECO:0000256" key="22">
    <source>
        <dbReference type="SAM" id="MobiDB-lite"/>
    </source>
</evidence>
<dbReference type="InterPro" id="IPR046992">
    <property type="entry name" value="RBD1_RGS14"/>
</dbReference>
<dbReference type="PRINTS" id="PR01301">
    <property type="entry name" value="RGSPROTEIN"/>
</dbReference>
<keyword evidence="24" id="KW-1185">Reference proteome</keyword>
<evidence type="ECO:0000256" key="19">
    <source>
        <dbReference type="ARBA" id="ARBA00023306"/>
    </source>
</evidence>
<dbReference type="SMART" id="SM00455">
    <property type="entry name" value="RBD"/>
    <property type="match status" value="2"/>
</dbReference>
<protein>
    <recommendedName>
        <fullName evidence="21">Regulator of G-protein signaling 14</fullName>
    </recommendedName>
</protein>
<evidence type="ECO:0000256" key="17">
    <source>
        <dbReference type="ARBA" id="ARBA00023242"/>
    </source>
</evidence>
<keyword evidence="19" id="KW-0131">Cell cycle</keyword>
<dbReference type="GO" id="GO:0005092">
    <property type="term" value="F:GDP-dissociation inhibitor activity"/>
    <property type="evidence" value="ECO:0007669"/>
    <property type="project" value="Ensembl"/>
</dbReference>
<dbReference type="Pfam" id="PF00615">
    <property type="entry name" value="RGS"/>
    <property type="match status" value="1"/>
</dbReference>
<keyword evidence="9" id="KW-0597">Phosphoprotein</keyword>
<dbReference type="CTD" id="10636"/>
<dbReference type="GO" id="GO:0005096">
    <property type="term" value="F:GTPase activator activity"/>
    <property type="evidence" value="ECO:0007669"/>
    <property type="project" value="UniProtKB-KW"/>
</dbReference>
<dbReference type="PROSITE" id="PS50898">
    <property type="entry name" value="RBD"/>
    <property type="match status" value="2"/>
</dbReference>
<organism evidence="23 24">
    <name type="scientific">Chrysemys picta bellii</name>
    <name type="common">Western painted turtle</name>
    <name type="synonym">Emys bellii</name>
    <dbReference type="NCBI Taxonomy" id="8478"/>
    <lineage>
        <taxon>Eukaryota</taxon>
        <taxon>Metazoa</taxon>
        <taxon>Chordata</taxon>
        <taxon>Craniata</taxon>
        <taxon>Vertebrata</taxon>
        <taxon>Euteleostomi</taxon>
        <taxon>Archelosauria</taxon>
        <taxon>Testudinata</taxon>
        <taxon>Testudines</taxon>
        <taxon>Cryptodira</taxon>
        <taxon>Durocryptodira</taxon>
        <taxon>Testudinoidea</taxon>
        <taxon>Emydidae</taxon>
        <taxon>Chrysemys</taxon>
    </lineage>
</organism>
<dbReference type="GO" id="GO:0016605">
    <property type="term" value="C:PML body"/>
    <property type="evidence" value="ECO:0007669"/>
    <property type="project" value="UniProtKB-SubCell"/>
</dbReference>
<dbReference type="InterPro" id="IPR029071">
    <property type="entry name" value="Ubiquitin-like_domsf"/>
</dbReference>
<dbReference type="GO" id="GO:0005886">
    <property type="term" value="C:plasma membrane"/>
    <property type="evidence" value="ECO:0007669"/>
    <property type="project" value="UniProtKB-SubCell"/>
</dbReference>
<dbReference type="SUPFAM" id="SSF48097">
    <property type="entry name" value="Regulator of G-protein signaling, RGS"/>
    <property type="match status" value="1"/>
</dbReference>
<dbReference type="InterPro" id="IPR024066">
    <property type="entry name" value="RGS_subdom1/3"/>
</dbReference>
<evidence type="ECO:0000256" key="13">
    <source>
        <dbReference type="ARBA" id="ARBA00022737"/>
    </source>
</evidence>
<sequence length="593" mass="64442">MPGKAKPLGVQTGHMGLAVSDGELNSSRARGSSHSVHSLPGAQNAGYTAQLPVASWAESFETLLQDRVAVTYFTEFLKKEFSAENVYFWQACERFQQIPARNTQQLAKEARQIYDEFLSSQAVSPVNIDRQAWIGEEMLATPTPDMFRVQQLQIFNLMKFDSYARFVKSPLFQACVRAENEGQPLPDLRAHSRNSSPPPDLGKKAKLKLGKSLPLGVEVAGSSAGRSPQMSFRREERREPSWTEVEDGNGGSSLWRESQGSLNSSASLDLGFLSSSCSSSSMASSSRAESRRKSLGGTESDPQARPSKYCCVYLPDGTASLASVRAGVSIRNMLAGLCEKRGFSLPDIKVYLVGNEQKALVLDQDSMVLMDQEVKLENRVSFELEISPLSKTVRITAKSTKCLREALQPVLGKYGVDVERALLRRHGEPGALDLEKLVSTVAAQKLILEAATEVKATGAGDTVVATSPLRCKEAAPTGTEVEADMLSEVPPSITRSRPAALRGMNRCTYDLEGLVELLNRAQSCRANDQRGLLSKEVLVLPDFLQLPGQDAGPSESSERQHGPCDPSLTPKGAGAPCPRDPRLAQPPVHSELH</sequence>
<keyword evidence="8" id="KW-0963">Cytoplasm</keyword>
<reference evidence="23" key="2">
    <citation type="submission" date="2025-09" db="UniProtKB">
        <authorList>
            <consortium name="Ensembl"/>
        </authorList>
    </citation>
    <scope>IDENTIFICATION</scope>
</reference>
<dbReference type="GO" id="GO:0001965">
    <property type="term" value="F:G-protein alpha-subunit binding"/>
    <property type="evidence" value="ECO:0007669"/>
    <property type="project" value="InterPro"/>
</dbReference>
<evidence type="ECO:0000256" key="11">
    <source>
        <dbReference type="ARBA" id="ARBA00022700"/>
    </source>
</evidence>
<dbReference type="InterPro" id="IPR037881">
    <property type="entry name" value="RGS14_RGS"/>
</dbReference>
<keyword evidence="15" id="KW-0472">Membrane</keyword>
<evidence type="ECO:0000256" key="15">
    <source>
        <dbReference type="ARBA" id="ARBA00023136"/>
    </source>
</evidence>
<proteinExistence type="predicted"/>
<dbReference type="PROSITE" id="PS50877">
    <property type="entry name" value="GOLOCO"/>
    <property type="match status" value="1"/>
</dbReference>
<dbReference type="GO" id="GO:0051301">
    <property type="term" value="P:cell division"/>
    <property type="evidence" value="ECO:0007669"/>
    <property type="project" value="UniProtKB-KW"/>
</dbReference>
<dbReference type="PANTHER" id="PTHR45945:SF2">
    <property type="entry name" value="REGULATOR OF G-PROTEIN SIGNALING 14"/>
    <property type="match status" value="1"/>
</dbReference>
<accession>A0A8C3IF37</accession>
<dbReference type="GO" id="GO:0005874">
    <property type="term" value="C:microtubule"/>
    <property type="evidence" value="ECO:0007669"/>
    <property type="project" value="UniProtKB-KW"/>
</dbReference>
<dbReference type="GO" id="GO:0007165">
    <property type="term" value="P:signal transduction"/>
    <property type="evidence" value="ECO:0007669"/>
    <property type="project" value="InterPro"/>
</dbReference>
<evidence type="ECO:0000256" key="2">
    <source>
        <dbReference type="ARBA" id="ARBA00004279"/>
    </source>
</evidence>
<feature type="compositionally biased region" description="Basic and acidic residues" evidence="22">
    <location>
        <begin position="232"/>
        <end position="241"/>
    </location>
</feature>
<dbReference type="GO" id="GO:0008277">
    <property type="term" value="P:regulation of G protein-coupled receptor signaling pathway"/>
    <property type="evidence" value="ECO:0007669"/>
    <property type="project" value="InterPro"/>
</dbReference>
<dbReference type="FunFam" id="1.10.167.10:FF:000001">
    <property type="entry name" value="Putative regulator of g-protein signaling 12"/>
    <property type="match status" value="1"/>
</dbReference>
<dbReference type="Pfam" id="PF02196">
    <property type="entry name" value="RBD"/>
    <property type="match status" value="1"/>
</dbReference>
<evidence type="ECO:0000256" key="21">
    <source>
        <dbReference type="ARBA" id="ARBA00069200"/>
    </source>
</evidence>
<dbReference type="SMART" id="SM00315">
    <property type="entry name" value="RGS"/>
    <property type="match status" value="1"/>
</dbReference>
<comment type="subcellular location">
    <subcellularLocation>
        <location evidence="1">Cell membrane</location>
    </subcellularLocation>
    <subcellularLocation>
        <location evidence="2">Cell projection</location>
        <location evidence="2">Dendrite</location>
    </subcellularLocation>
    <subcellularLocation>
        <location evidence="3">Cytoplasm</location>
        <location evidence="3">Cytoskeleton</location>
        <location evidence="3">Microtubule organizing center</location>
        <location evidence="3">Centrosome</location>
    </subcellularLocation>
    <subcellularLocation>
        <location evidence="5">Cytoplasm</location>
        <location evidence="5">Cytoskeleton</location>
        <location evidence="5">Spindle pole</location>
    </subcellularLocation>
    <subcellularLocation>
        <location evidence="4">Nucleus</location>
        <location evidence="4">PML body</location>
    </subcellularLocation>
    <subcellularLocation>
        <location evidence="20">Postsynaptic density</location>
    </subcellularLocation>
</comment>
<dbReference type="Gene3D" id="1.10.196.10">
    <property type="match status" value="1"/>
</dbReference>
<dbReference type="CDD" id="cd17137">
    <property type="entry name" value="RBD1_RGS14"/>
    <property type="match status" value="1"/>
</dbReference>
<dbReference type="GO" id="GO:0005813">
    <property type="term" value="C:centrosome"/>
    <property type="evidence" value="ECO:0007669"/>
    <property type="project" value="UniProtKB-SubCell"/>
</dbReference>
<keyword evidence="11" id="KW-0734">Signal transduction inhibitor</keyword>
<dbReference type="InterPro" id="IPR046995">
    <property type="entry name" value="RGS10/12/14-like"/>
</dbReference>
<keyword evidence="16" id="KW-0206">Cytoskeleton</keyword>
<keyword evidence="13" id="KW-0677">Repeat</keyword>
<dbReference type="AlphaFoldDB" id="A0A8C3IF37"/>
<keyword evidence="10" id="KW-0132">Cell division</keyword>
<keyword evidence="18" id="KW-0966">Cell projection</keyword>
<keyword evidence="6" id="KW-0343">GTPase activation</keyword>
<dbReference type="GeneTree" id="ENSGT00940000161364"/>
<dbReference type="GO" id="GO:0005737">
    <property type="term" value="C:cytoplasm"/>
    <property type="evidence" value="ECO:0007669"/>
    <property type="project" value="TreeGrafter"/>
</dbReference>
<dbReference type="GO" id="GO:0014069">
    <property type="term" value="C:postsynaptic density"/>
    <property type="evidence" value="ECO:0007669"/>
    <property type="project" value="UniProtKB-SubCell"/>
</dbReference>
<evidence type="ECO:0000313" key="23">
    <source>
        <dbReference type="Ensembl" id="ENSCPBP00000031528.1"/>
    </source>
</evidence>
<feature type="region of interest" description="Disordered" evidence="22">
    <location>
        <begin position="281"/>
        <end position="304"/>
    </location>
</feature>
<dbReference type="PROSITE" id="PS50132">
    <property type="entry name" value="RGS"/>
    <property type="match status" value="1"/>
</dbReference>
<dbReference type="GO" id="GO:0009968">
    <property type="term" value="P:negative regulation of signal transduction"/>
    <property type="evidence" value="ECO:0007669"/>
    <property type="project" value="UniProtKB-KW"/>
</dbReference>
<evidence type="ECO:0000256" key="16">
    <source>
        <dbReference type="ARBA" id="ARBA00023212"/>
    </source>
</evidence>
<dbReference type="FunFam" id="3.10.20.90:FF:000145">
    <property type="entry name" value="regulator of G-protein signaling 14 isoform X1"/>
    <property type="match status" value="1"/>
</dbReference>
<dbReference type="SUPFAM" id="SSF54236">
    <property type="entry name" value="Ubiquitin-like"/>
    <property type="match status" value="2"/>
</dbReference>
<dbReference type="GO" id="GO:0000922">
    <property type="term" value="C:spindle pole"/>
    <property type="evidence" value="ECO:0007669"/>
    <property type="project" value="UniProtKB-SubCell"/>
</dbReference>
<evidence type="ECO:0000256" key="7">
    <source>
        <dbReference type="ARBA" id="ARBA00022475"/>
    </source>
</evidence>